<comment type="cofactor">
    <cofactor evidence="3 5">
        <name>Mg(2+)</name>
        <dbReference type="ChEBI" id="CHEBI:18420"/>
    </cofactor>
    <text evidence="3 5">Binds 1 Mg(2+) ion per subunit.</text>
</comment>
<reference evidence="7" key="2">
    <citation type="submission" date="2025-09" db="UniProtKB">
        <authorList>
            <consortium name="Ensembl"/>
        </authorList>
    </citation>
    <scope>IDENTIFICATION</scope>
</reference>
<evidence type="ECO:0000256" key="1">
    <source>
        <dbReference type="ARBA" id="ARBA00020821"/>
    </source>
</evidence>
<dbReference type="GO" id="GO:0043295">
    <property type="term" value="F:glutathione binding"/>
    <property type="evidence" value="ECO:0007669"/>
    <property type="project" value="UniProtKB-UniRule"/>
</dbReference>
<dbReference type="SUPFAM" id="SSF56059">
    <property type="entry name" value="Glutathione synthetase ATP-binding domain-like"/>
    <property type="match status" value="1"/>
</dbReference>
<dbReference type="GO" id="GO:0000287">
    <property type="term" value="F:magnesium ion binding"/>
    <property type="evidence" value="ECO:0007669"/>
    <property type="project" value="UniProtKB-UniRule"/>
</dbReference>
<sequence>MLIDIYKQYFPHINEKNEKEVIKIINEKFENNFTTGIITCISKCHNGYLQNYEQISNPFKTITIAILSDDDLNSFDKYKTKYELKKLGISHKYFTLTELETLFKKKKIFLKYAHETLSDALNRVNNCSDSKKILPGKLLIDMNDESMYYDTMDDEGVQHTDEKNNKSGVIINKTKYKRNIFEISVIYFRALYTPNHFNEVIWKLRELLEFSDSIKIPSLPYQLVGSKRIQMLLCNDDILKKYLSLDLNKNKKSDKQIEKHMNMLKKTFALQIDPSLDTNSNIILDAIENENNYLLKPQREGGQNNIFGKNVKEKLMYYYKPEEKKKLCSYVLMEKLFPSPFNSIHCRTNKKNVTTV</sequence>
<comment type="pathway">
    <text evidence="3">Sulfur metabolism; glutathione biosynthesis; glutathione from L-cysteine and L-glutamate: step 2/2.</text>
</comment>
<evidence type="ECO:0000313" key="8">
    <source>
        <dbReference type="Proteomes" id="UP000694416"/>
    </source>
</evidence>
<comment type="similarity">
    <text evidence="3">Belongs to the eukaryotic GSH synthase family.</text>
</comment>
<keyword evidence="8" id="KW-1185">Reference proteome</keyword>
<dbReference type="GO" id="GO:0005829">
    <property type="term" value="C:cytosol"/>
    <property type="evidence" value="ECO:0007669"/>
    <property type="project" value="TreeGrafter"/>
</dbReference>
<evidence type="ECO:0000256" key="2">
    <source>
        <dbReference type="ARBA" id="ARBA00048871"/>
    </source>
</evidence>
<dbReference type="Ensembl" id="ENSPTET00000041824.1">
    <property type="protein sequence ID" value="ENSPTEP00000030158.1"/>
    <property type="gene ID" value="ENSPTEG00000029439.1"/>
</dbReference>
<keyword evidence="3 4" id="KW-0547">Nucleotide-binding</keyword>
<feature type="binding site" evidence="5">
    <location>
        <position position="300"/>
    </location>
    <ligand>
        <name>Mg(2+)</name>
        <dbReference type="ChEBI" id="CHEBI:18420"/>
    </ligand>
</feature>
<keyword evidence="3 5" id="KW-0479">Metal-binding</keyword>
<dbReference type="PIRSF" id="PIRSF001558">
    <property type="entry name" value="GSHase"/>
    <property type="match status" value="1"/>
</dbReference>
<evidence type="ECO:0000313" key="7">
    <source>
        <dbReference type="Ensembl" id="ENSPTEP00000030158.1"/>
    </source>
</evidence>
<dbReference type="InterPro" id="IPR004887">
    <property type="entry name" value="GSH_synth_subst-bd"/>
</dbReference>
<proteinExistence type="inferred from homology"/>
<dbReference type="GO" id="GO:0005524">
    <property type="term" value="F:ATP binding"/>
    <property type="evidence" value="ECO:0007669"/>
    <property type="project" value="UniProtKB-UniRule"/>
</dbReference>
<accession>A0A8C9I682</accession>
<keyword evidence="3" id="KW-0436">Ligase</keyword>
<evidence type="ECO:0000256" key="5">
    <source>
        <dbReference type="PIRSR" id="PIRSR001558-2"/>
    </source>
</evidence>
<dbReference type="Pfam" id="PF03199">
    <property type="entry name" value="GSH_synthase"/>
    <property type="match status" value="1"/>
</dbReference>
<feature type="domain" description="Glutathione synthase substrate-binding" evidence="6">
    <location>
        <begin position="62"/>
        <end position="224"/>
    </location>
</feature>
<evidence type="ECO:0000256" key="4">
    <source>
        <dbReference type="PIRSR" id="PIRSR001558-1"/>
    </source>
</evidence>
<comment type="catalytic activity">
    <reaction evidence="2">
        <text>gamma-L-glutamyl-L-cysteine + glycine + ATP = glutathione + ADP + phosphate + H(+)</text>
        <dbReference type="Rhea" id="RHEA:13557"/>
        <dbReference type="ChEBI" id="CHEBI:15378"/>
        <dbReference type="ChEBI" id="CHEBI:30616"/>
        <dbReference type="ChEBI" id="CHEBI:43474"/>
        <dbReference type="ChEBI" id="CHEBI:57305"/>
        <dbReference type="ChEBI" id="CHEBI:57925"/>
        <dbReference type="ChEBI" id="CHEBI:58173"/>
        <dbReference type="ChEBI" id="CHEBI:456216"/>
        <dbReference type="EC" id="6.3.2.3"/>
    </reaction>
    <physiologicalReaction direction="left-to-right" evidence="2">
        <dbReference type="Rhea" id="RHEA:13558"/>
    </physiologicalReaction>
</comment>
<name>A0A8C9I682_9PRIM</name>
<dbReference type="InterPro" id="IPR037013">
    <property type="entry name" value="GSH-S_sub-bd_sf"/>
</dbReference>
<dbReference type="GO" id="GO:0004363">
    <property type="term" value="F:glutathione synthase activity"/>
    <property type="evidence" value="ECO:0007669"/>
    <property type="project" value="UniProtKB-UniRule"/>
</dbReference>
<dbReference type="EC" id="6.3.2.3" evidence="3"/>
<dbReference type="Gene3D" id="3.40.50.1760">
    <property type="entry name" value="Glutathione synthase, substrate-binding domain superfamily, eukaryotic"/>
    <property type="match status" value="1"/>
</dbReference>
<dbReference type="Pfam" id="PF03917">
    <property type="entry name" value="GSH_synth_ATP"/>
    <property type="match status" value="1"/>
</dbReference>
<feature type="binding site" evidence="4">
    <location>
        <position position="227"/>
    </location>
    <ligand>
        <name>ATP</name>
        <dbReference type="ChEBI" id="CHEBI:30616"/>
    </ligand>
</feature>
<keyword evidence="3 5" id="KW-0460">Magnesium</keyword>
<dbReference type="PANTHER" id="PTHR11130:SF0">
    <property type="entry name" value="GLUTATHIONE SYNTHETASE"/>
    <property type="match status" value="1"/>
</dbReference>
<dbReference type="Proteomes" id="UP000694416">
    <property type="component" value="Unplaced"/>
</dbReference>
<feature type="binding site" evidence="4">
    <location>
        <begin position="296"/>
        <end position="305"/>
    </location>
    <ligand>
        <name>ATP</name>
        <dbReference type="ChEBI" id="CHEBI:30616"/>
    </ligand>
</feature>
<evidence type="ECO:0000259" key="6">
    <source>
        <dbReference type="Pfam" id="PF03199"/>
    </source>
</evidence>
<dbReference type="PANTHER" id="PTHR11130">
    <property type="entry name" value="GLUTATHIONE SYNTHETASE"/>
    <property type="match status" value="1"/>
</dbReference>
<organism evidence="7 8">
    <name type="scientific">Piliocolobus tephrosceles</name>
    <name type="common">Ugandan red Colobus</name>
    <dbReference type="NCBI Taxonomy" id="591936"/>
    <lineage>
        <taxon>Eukaryota</taxon>
        <taxon>Metazoa</taxon>
        <taxon>Chordata</taxon>
        <taxon>Craniata</taxon>
        <taxon>Vertebrata</taxon>
        <taxon>Euteleostomi</taxon>
        <taxon>Mammalia</taxon>
        <taxon>Eutheria</taxon>
        <taxon>Euarchontoglires</taxon>
        <taxon>Primates</taxon>
        <taxon>Haplorrhini</taxon>
        <taxon>Catarrhini</taxon>
        <taxon>Cercopithecidae</taxon>
        <taxon>Colobinae</taxon>
        <taxon>Piliocolobus</taxon>
    </lineage>
</organism>
<dbReference type="AlphaFoldDB" id="A0A8C9I682"/>
<dbReference type="InterPro" id="IPR014709">
    <property type="entry name" value="Glutathione_synthase_C_euk"/>
</dbReference>
<dbReference type="UniPathway" id="UPA00142">
    <property type="reaction ID" value="UER00210"/>
</dbReference>
<keyword evidence="3" id="KW-0317">Glutathione biosynthesis</keyword>
<dbReference type="InterPro" id="IPR005615">
    <property type="entry name" value="Glutathione_synthase"/>
</dbReference>
<protein>
    <recommendedName>
        <fullName evidence="1 3">Glutathione synthetase</fullName>
        <shortName evidence="3">GSH-S</shortName>
        <ecNumber evidence="3">6.3.2.3</ecNumber>
    </recommendedName>
</protein>
<reference evidence="7" key="1">
    <citation type="submission" date="2025-08" db="UniProtKB">
        <authorList>
            <consortium name="Ensembl"/>
        </authorList>
    </citation>
    <scope>IDENTIFICATION</scope>
</reference>
<dbReference type="Gene3D" id="3.30.1490.50">
    <property type="match status" value="1"/>
</dbReference>
<keyword evidence="3 4" id="KW-0067">ATP-binding</keyword>
<evidence type="ECO:0000256" key="3">
    <source>
        <dbReference type="PIRNR" id="PIRNR001558"/>
    </source>
</evidence>